<reference evidence="5 6" key="1">
    <citation type="submission" date="2018-12" db="EMBL/GenBank/DDBJ databases">
        <authorList>
            <person name="Sun L."/>
            <person name="Chen Z."/>
        </authorList>
    </citation>
    <scope>NUCLEOTIDE SEQUENCE [LARGE SCALE GENOMIC DNA]</scope>
    <source>
        <strain evidence="5 6">DSM 15890</strain>
    </source>
</reference>
<keyword evidence="2" id="KW-0328">Glycosyltransferase</keyword>
<dbReference type="InterPro" id="IPR001173">
    <property type="entry name" value="Glyco_trans_2-like"/>
</dbReference>
<keyword evidence="6" id="KW-1185">Reference proteome</keyword>
<dbReference type="AlphaFoldDB" id="A0A3S1BMF7"/>
<sequence>MGKEEWQVPSFNLTEFKSKNNKYCVCIPVINEGTKIQKQLEKMRHLTNVIDIIILDGGSTDGSLDNNYLIEMDVRALLTKQDKGKLSAQLRMGFAYAIGEQYQGIITVDGNNKDSIENIPDFIQKLEDGYDFVQGSRYVPGGTEVNTPLSRKLAIKLMHAPFISFMAGYRYTDTTNGFRAHSTGMLLDQNLGLFRDVFETYELLGYLSVKVPKLGYRVVEIPVARSYPKGKVPTKISPLRGNWLLIKILLNLFFKKYDYNQNITMKNAIKEDI</sequence>
<organism evidence="5 6">
    <name type="scientific">Paenibacillus anaericanus</name>
    <dbReference type="NCBI Taxonomy" id="170367"/>
    <lineage>
        <taxon>Bacteria</taxon>
        <taxon>Bacillati</taxon>
        <taxon>Bacillota</taxon>
        <taxon>Bacilli</taxon>
        <taxon>Bacillales</taxon>
        <taxon>Paenibacillaceae</taxon>
        <taxon>Paenibacillus</taxon>
    </lineage>
</organism>
<evidence type="ECO:0000313" key="5">
    <source>
        <dbReference type="EMBL" id="RUT42883.1"/>
    </source>
</evidence>
<evidence type="ECO:0000256" key="1">
    <source>
        <dbReference type="ARBA" id="ARBA00006739"/>
    </source>
</evidence>
<proteinExistence type="inferred from homology"/>
<dbReference type="GO" id="GO:0004582">
    <property type="term" value="F:dolichyl-phosphate beta-D-mannosyltransferase activity"/>
    <property type="evidence" value="ECO:0007669"/>
    <property type="project" value="InterPro"/>
</dbReference>
<dbReference type="CDD" id="cd04179">
    <property type="entry name" value="DPM_DPG-synthase_like"/>
    <property type="match status" value="1"/>
</dbReference>
<evidence type="ECO:0000259" key="4">
    <source>
        <dbReference type="Pfam" id="PF00535"/>
    </source>
</evidence>
<comment type="caution">
    <text evidence="5">The sequence shown here is derived from an EMBL/GenBank/DDBJ whole genome shotgun (WGS) entry which is preliminary data.</text>
</comment>
<evidence type="ECO:0000256" key="2">
    <source>
        <dbReference type="ARBA" id="ARBA00022676"/>
    </source>
</evidence>
<dbReference type="OrthoDB" id="9810303at2"/>
<dbReference type="PANTHER" id="PTHR43398:SF1">
    <property type="entry name" value="DOLICHOL-PHOSPHATE MANNOSYLTRANSFERASE SUBUNIT 1"/>
    <property type="match status" value="1"/>
</dbReference>
<dbReference type="GO" id="GO:0009247">
    <property type="term" value="P:glycolipid biosynthetic process"/>
    <property type="evidence" value="ECO:0007669"/>
    <property type="project" value="TreeGrafter"/>
</dbReference>
<dbReference type="Pfam" id="PF00535">
    <property type="entry name" value="Glycos_transf_2"/>
    <property type="match status" value="1"/>
</dbReference>
<dbReference type="GO" id="GO:0016020">
    <property type="term" value="C:membrane"/>
    <property type="evidence" value="ECO:0007669"/>
    <property type="project" value="GOC"/>
</dbReference>
<evidence type="ECO:0000256" key="3">
    <source>
        <dbReference type="ARBA" id="ARBA00022679"/>
    </source>
</evidence>
<protein>
    <submittedName>
        <fullName evidence="5">Glycosyltransferase family 2 protein</fullName>
    </submittedName>
</protein>
<dbReference type="EMBL" id="RZNY01000024">
    <property type="protein sequence ID" value="RUT42883.1"/>
    <property type="molecule type" value="Genomic_DNA"/>
</dbReference>
<dbReference type="InterPro" id="IPR029044">
    <property type="entry name" value="Nucleotide-diphossugar_trans"/>
</dbReference>
<dbReference type="Gene3D" id="3.90.550.10">
    <property type="entry name" value="Spore Coat Polysaccharide Biosynthesis Protein SpsA, Chain A"/>
    <property type="match status" value="1"/>
</dbReference>
<dbReference type="PANTHER" id="PTHR43398">
    <property type="entry name" value="DOLICHOL-PHOSPHATE MANNOSYLTRANSFERASE SUBUNIT 1"/>
    <property type="match status" value="1"/>
</dbReference>
<comment type="similarity">
    <text evidence="1">Belongs to the glycosyltransferase 2 family.</text>
</comment>
<feature type="domain" description="Glycosyltransferase 2-like" evidence="4">
    <location>
        <begin position="24"/>
        <end position="185"/>
    </location>
</feature>
<dbReference type="InterPro" id="IPR039528">
    <property type="entry name" value="DPM1-like"/>
</dbReference>
<evidence type="ECO:0000313" key="6">
    <source>
        <dbReference type="Proteomes" id="UP000279446"/>
    </source>
</evidence>
<name>A0A3S1BMF7_9BACL</name>
<accession>A0A3S1BMF7</accession>
<gene>
    <name evidence="5" type="ORF">EJP82_21880</name>
</gene>
<keyword evidence="3 5" id="KW-0808">Transferase</keyword>
<dbReference type="Proteomes" id="UP000279446">
    <property type="component" value="Unassembled WGS sequence"/>
</dbReference>
<dbReference type="SUPFAM" id="SSF53448">
    <property type="entry name" value="Nucleotide-diphospho-sugar transferases"/>
    <property type="match status" value="1"/>
</dbReference>
<dbReference type="RefSeq" id="WP_127194189.1">
    <property type="nucleotide sequence ID" value="NZ_RZNY01000024.1"/>
</dbReference>